<protein>
    <submittedName>
        <fullName evidence="2">Uncharacterized protein</fullName>
    </submittedName>
</protein>
<reference evidence="2 3" key="1">
    <citation type="submission" date="2019-05" db="EMBL/GenBank/DDBJ databases">
        <authorList>
            <person name="Narsing Rao M.P."/>
            <person name="Li W.J."/>
        </authorList>
    </citation>
    <scope>NUCLEOTIDE SEQUENCE [LARGE SCALE GENOMIC DNA]</scope>
    <source>
        <strain evidence="2 3">SYSU_K30003</strain>
    </source>
</reference>
<dbReference type="EMBL" id="VCIW01000005">
    <property type="protein sequence ID" value="TLS52402.1"/>
    <property type="molecule type" value="Genomic_DNA"/>
</dbReference>
<name>A0A5R9G7L0_9BACL</name>
<proteinExistence type="predicted"/>
<dbReference type="Proteomes" id="UP000309676">
    <property type="component" value="Unassembled WGS sequence"/>
</dbReference>
<evidence type="ECO:0000256" key="1">
    <source>
        <dbReference type="SAM" id="MobiDB-lite"/>
    </source>
</evidence>
<dbReference type="OrthoDB" id="2898209at2"/>
<feature type="region of interest" description="Disordered" evidence="1">
    <location>
        <begin position="1"/>
        <end position="32"/>
    </location>
</feature>
<evidence type="ECO:0000313" key="2">
    <source>
        <dbReference type="EMBL" id="TLS52402.1"/>
    </source>
</evidence>
<accession>A0A5R9G7L0</accession>
<gene>
    <name evidence="2" type="ORF">FE782_10565</name>
</gene>
<evidence type="ECO:0000313" key="3">
    <source>
        <dbReference type="Proteomes" id="UP000309676"/>
    </source>
</evidence>
<comment type="caution">
    <text evidence="2">The sequence shown here is derived from an EMBL/GenBank/DDBJ whole genome shotgun (WGS) entry which is preliminary data.</text>
</comment>
<dbReference type="RefSeq" id="WP_138194058.1">
    <property type="nucleotide sequence ID" value="NZ_VCIW01000005.1"/>
</dbReference>
<dbReference type="AlphaFoldDB" id="A0A5R9G7L0"/>
<sequence length="79" mass="8633">MSEKRKKTPNGGSLRQINAAGGQRNGAGRKRIGATRKLSLTLPASCWQEIDRRCGGGDYSVSEIVRSIIEDSMRDVDIL</sequence>
<keyword evidence="3" id="KW-1185">Reference proteome</keyword>
<organism evidence="2 3">
    <name type="scientific">Paenibacillus antri</name>
    <dbReference type="NCBI Taxonomy" id="2582848"/>
    <lineage>
        <taxon>Bacteria</taxon>
        <taxon>Bacillati</taxon>
        <taxon>Bacillota</taxon>
        <taxon>Bacilli</taxon>
        <taxon>Bacillales</taxon>
        <taxon>Paenibacillaceae</taxon>
        <taxon>Paenibacillus</taxon>
    </lineage>
</organism>